<protein>
    <submittedName>
        <fullName evidence="2">Uncharacterized protein</fullName>
    </submittedName>
</protein>
<sequence length="111" mass="12139">MHVSEGPEGTPKISSNANPKSKFPHEFLLNPGWNPVESQDPFGQSKQPALNISSGFQVYVGNEKGVDGGQRKRPLENVTWSGLSEGNPRLMLHQNMAPKGKSVQCQDPIED</sequence>
<dbReference type="AlphaFoldDB" id="A0A9Q3PSY8"/>
<evidence type="ECO:0000313" key="3">
    <source>
        <dbReference type="Proteomes" id="UP000765509"/>
    </source>
</evidence>
<gene>
    <name evidence="2" type="ORF">O181_112674</name>
</gene>
<dbReference type="EMBL" id="AVOT02091086">
    <property type="protein sequence ID" value="MBW0572959.1"/>
    <property type="molecule type" value="Genomic_DNA"/>
</dbReference>
<comment type="caution">
    <text evidence="2">The sequence shown here is derived from an EMBL/GenBank/DDBJ whole genome shotgun (WGS) entry which is preliminary data.</text>
</comment>
<dbReference type="Proteomes" id="UP000765509">
    <property type="component" value="Unassembled WGS sequence"/>
</dbReference>
<evidence type="ECO:0000313" key="2">
    <source>
        <dbReference type="EMBL" id="MBW0572959.1"/>
    </source>
</evidence>
<evidence type="ECO:0000256" key="1">
    <source>
        <dbReference type="SAM" id="MobiDB-lite"/>
    </source>
</evidence>
<feature type="region of interest" description="Disordered" evidence="1">
    <location>
        <begin position="1"/>
        <end position="47"/>
    </location>
</feature>
<keyword evidence="3" id="KW-1185">Reference proteome</keyword>
<reference evidence="2" key="1">
    <citation type="submission" date="2021-03" db="EMBL/GenBank/DDBJ databases">
        <title>Draft genome sequence of rust myrtle Austropuccinia psidii MF-1, a brazilian biotype.</title>
        <authorList>
            <person name="Quecine M.C."/>
            <person name="Pachon D.M.R."/>
            <person name="Bonatelli M.L."/>
            <person name="Correr F.H."/>
            <person name="Franceschini L.M."/>
            <person name="Leite T.F."/>
            <person name="Margarido G.R.A."/>
            <person name="Almeida C.A."/>
            <person name="Ferrarezi J.A."/>
            <person name="Labate C.A."/>
        </authorList>
    </citation>
    <scope>NUCLEOTIDE SEQUENCE</scope>
    <source>
        <strain evidence="2">MF-1</strain>
    </source>
</reference>
<name>A0A9Q3PSY8_9BASI</name>
<feature type="non-terminal residue" evidence="2">
    <location>
        <position position="1"/>
    </location>
</feature>
<accession>A0A9Q3PSY8</accession>
<organism evidence="2 3">
    <name type="scientific">Austropuccinia psidii MF-1</name>
    <dbReference type="NCBI Taxonomy" id="1389203"/>
    <lineage>
        <taxon>Eukaryota</taxon>
        <taxon>Fungi</taxon>
        <taxon>Dikarya</taxon>
        <taxon>Basidiomycota</taxon>
        <taxon>Pucciniomycotina</taxon>
        <taxon>Pucciniomycetes</taxon>
        <taxon>Pucciniales</taxon>
        <taxon>Sphaerophragmiaceae</taxon>
        <taxon>Austropuccinia</taxon>
    </lineage>
</organism>
<proteinExistence type="predicted"/>